<dbReference type="InterPro" id="IPR041286">
    <property type="entry name" value="MBG_2"/>
</dbReference>
<name>A0ABN0JNS5_9GAMM</name>
<evidence type="ECO:0000313" key="3">
    <source>
        <dbReference type="EMBL" id="ENU26858.1"/>
    </source>
</evidence>
<feature type="domain" description="MBG" evidence="2">
    <location>
        <begin position="189"/>
        <end position="249"/>
    </location>
</feature>
<dbReference type="Proteomes" id="UP000013190">
    <property type="component" value="Unassembled WGS sequence"/>
</dbReference>
<keyword evidence="4" id="KW-1185">Reference proteome</keyword>
<feature type="non-terminal residue" evidence="3">
    <location>
        <position position="1"/>
    </location>
</feature>
<dbReference type="GeneID" id="92836998"/>
<dbReference type="InterPro" id="IPR041248">
    <property type="entry name" value="YDG"/>
</dbReference>
<protein>
    <submittedName>
        <fullName evidence="3">Uncharacterized protein</fullName>
    </submittedName>
</protein>
<reference evidence="3 4" key="2">
    <citation type="journal article" date="2016" name="Int. J. Syst. Evol. Microbiol.">
        <title>Taxonomy of haemolytic and/or proteolytic strains of the genus Acinetobacter with the proposal of Acinetobacter courvalinii sp. nov. (genomic species 14 sensu Bouvet &amp; Jeanjean), Acinetobacter dispersus sp. nov. (genomic species 17), Acinetobacter modestus sp. nov., Acinetobacter proteolyticus sp. nov. and Acinetobacter vivianii sp. nov.</title>
        <authorList>
            <person name="Nemec A."/>
            <person name="Radolfova-Krizova L."/>
            <person name="Maixnerova M."/>
            <person name="Vrestiakova E."/>
            <person name="Jezek P."/>
            <person name="Sedo O."/>
        </authorList>
    </citation>
    <scope>NUCLEOTIDE SEQUENCE [LARGE SCALE GENOMIC DNA]</scope>
    <source>
        <strain evidence="3 4">NIPH 236</strain>
    </source>
</reference>
<accession>A0ABN0JNS5</accession>
<dbReference type="Pfam" id="PF18657">
    <property type="entry name" value="YDG"/>
    <property type="match status" value="2"/>
</dbReference>
<evidence type="ECO:0000313" key="4">
    <source>
        <dbReference type="Proteomes" id="UP000013190"/>
    </source>
</evidence>
<evidence type="ECO:0000259" key="2">
    <source>
        <dbReference type="Pfam" id="PF18676"/>
    </source>
</evidence>
<comment type="caution">
    <text evidence="3">The sequence shown here is derived from an EMBL/GenBank/DDBJ whole genome shotgun (WGS) entry which is preliminary data.</text>
</comment>
<dbReference type="Pfam" id="PF18676">
    <property type="entry name" value="MBG_2"/>
    <property type="match status" value="1"/>
</dbReference>
<gene>
    <name evidence="3" type="ORF">F992_02409</name>
</gene>
<reference evidence="4" key="1">
    <citation type="submission" date="2013-02" db="EMBL/GenBank/DDBJ databases">
        <title>The Genome Sequence of Acinetobacter sp. NIPH 236.</title>
        <authorList>
            <consortium name="The Broad Institute Genome Sequencing Platform"/>
            <consortium name="The Broad Institute Genome Sequencing Center for Infectious Disease"/>
            <person name="Cerqueira G."/>
            <person name="Feldgarden M."/>
            <person name="Courvalin P."/>
            <person name="Perichon B."/>
            <person name="Grillot-Courvalin C."/>
            <person name="Clermont D."/>
            <person name="Rocha E."/>
            <person name="Yoon E.-J."/>
            <person name="Nemec A."/>
            <person name="Walker B."/>
            <person name="Young S.K."/>
            <person name="Zeng Q."/>
            <person name="Gargeya S."/>
            <person name="Fitzgerald M."/>
            <person name="Haas B."/>
            <person name="Abouelleil A."/>
            <person name="Alvarado L."/>
            <person name="Arachchi H.M."/>
            <person name="Berlin A.M."/>
            <person name="Chapman S.B."/>
            <person name="Dewar J."/>
            <person name="Goldberg J."/>
            <person name="Griggs A."/>
            <person name="Gujja S."/>
            <person name="Hansen M."/>
            <person name="Howarth C."/>
            <person name="Imamovic A."/>
            <person name="Larimer J."/>
            <person name="McCowan C."/>
            <person name="Murphy C."/>
            <person name="Neiman D."/>
            <person name="Pearson M."/>
            <person name="Priest M."/>
            <person name="Roberts A."/>
            <person name="Saif S."/>
            <person name="Shea T."/>
            <person name="Sisk P."/>
            <person name="Sykes S."/>
            <person name="Wortman J."/>
            <person name="Nusbaum C."/>
            <person name="Birren B."/>
        </authorList>
    </citation>
    <scope>NUCLEOTIDE SEQUENCE [LARGE SCALE GENOMIC DNA]</scope>
    <source>
        <strain evidence="4">NIPH 236</strain>
    </source>
</reference>
<proteinExistence type="predicted"/>
<dbReference type="RefSeq" id="WP_004662943.1">
    <property type="nucleotide sequence ID" value="NZ_KB849187.1"/>
</dbReference>
<feature type="domain" description="YDG" evidence="1">
    <location>
        <begin position="11"/>
        <end position="84"/>
    </location>
</feature>
<organism evidence="3 4">
    <name type="scientific">Acinetobacter modestus</name>
    <dbReference type="NCBI Taxonomy" id="1776740"/>
    <lineage>
        <taxon>Bacteria</taxon>
        <taxon>Pseudomonadati</taxon>
        <taxon>Pseudomonadota</taxon>
        <taxon>Gammaproteobacteria</taxon>
        <taxon>Moraxellales</taxon>
        <taxon>Moraxellaceae</taxon>
        <taxon>Acinetobacter</taxon>
    </lineage>
</organism>
<dbReference type="EMBL" id="APOJ01000025">
    <property type="protein sequence ID" value="ENU26858.1"/>
    <property type="molecule type" value="Genomic_DNA"/>
</dbReference>
<evidence type="ECO:0000259" key="1">
    <source>
        <dbReference type="Pfam" id="PF18657"/>
    </source>
</evidence>
<feature type="domain" description="YDG" evidence="1">
    <location>
        <begin position="94"/>
        <end position="166"/>
    </location>
</feature>
<sequence>ANTSAQANISKKQITSVLTAQDKVYDGTTSAIVNGSLNGLIAGDQVNLNAQGQFADKNAGSNKNVNVSGNLTGTDAGNYSLQANSQTQANISKKQITGVLTAQDKVYDGTTSAIVNGSLNGLITGDQVNLNAQGHFADKNAGSNKNVNVSGNLTGTDAANYSLQANSQTQASIAKAKAQVIGNSLTTIYNGQQQHVTGFTAQGLVNGEGAEVLTNVTATGASAISTGNYQNQVGGHDQNYDLTFTAGMLKIEAPLVDPKPPIVPEKPSQPDLSIWQDLLGNPYQRAIHFAPQANKPKQSDNIEIEIIGDGINMDGIHTLTGNF</sequence>